<reference evidence="6" key="1">
    <citation type="submission" date="2018-06" db="EMBL/GenBank/DDBJ databases">
        <authorList>
            <person name="Zhirakovskaya E."/>
        </authorList>
    </citation>
    <scope>NUCLEOTIDE SEQUENCE</scope>
</reference>
<sequence length="340" mass="37875">MGSLLRQVDSLPEAFIDTPPTQLADLLGGPTLVHLPGRRERPLFVTVLSHGNETTGLHAVQALLQRFYDRELPRSLSLFIGNVEAARDGLRRLAGQPDYNRVWPGSDYPDTPEKRMMAEVFEIMRERQPFASVDVHNNTGINPHYACINRIDHRHVRLASLFSRTLVYFTQPQGVQSLALAEICPAVTVECGKVGQAAGEQHALDFLDACLHLSELPDQPVAGHDVDVFHTVAIVRVPRSLSFGFGDGPTDICFVEDLDHINFRELPVGTSLAKLNGVTELPLEASDEQGNEVASRYFRVNDGLLQTTRPLMPSMFTLDERVIRQDCLGYLMERYPLPGQ</sequence>
<evidence type="ECO:0000313" key="6">
    <source>
        <dbReference type="EMBL" id="VAW77926.1"/>
    </source>
</evidence>
<dbReference type="EMBL" id="UOFN01000084">
    <property type="protein sequence ID" value="VAW77926.1"/>
    <property type="molecule type" value="Genomic_DNA"/>
</dbReference>
<evidence type="ECO:0000256" key="1">
    <source>
        <dbReference type="ARBA" id="ARBA00001947"/>
    </source>
</evidence>
<evidence type="ECO:0000256" key="2">
    <source>
        <dbReference type="ARBA" id="ARBA00022723"/>
    </source>
</evidence>
<name>A0A3B0ZB46_9ZZZZ</name>
<accession>A0A3B0ZB46</accession>
<dbReference type="Gene3D" id="3.40.630.10">
    <property type="entry name" value="Zn peptidases"/>
    <property type="match status" value="1"/>
</dbReference>
<evidence type="ECO:0000256" key="4">
    <source>
        <dbReference type="ARBA" id="ARBA00022833"/>
    </source>
</evidence>
<proteinExistence type="predicted"/>
<protein>
    <submittedName>
        <fullName evidence="6">Uncharacterized protein Clim_1224</fullName>
    </submittedName>
</protein>
<dbReference type="InterPro" id="IPR055438">
    <property type="entry name" value="AstE_AspA_cat"/>
</dbReference>
<dbReference type="GO" id="GO:0046872">
    <property type="term" value="F:metal ion binding"/>
    <property type="evidence" value="ECO:0007669"/>
    <property type="project" value="UniProtKB-KW"/>
</dbReference>
<keyword evidence="2" id="KW-0479">Metal-binding</keyword>
<evidence type="ECO:0000256" key="3">
    <source>
        <dbReference type="ARBA" id="ARBA00022801"/>
    </source>
</evidence>
<keyword evidence="3" id="KW-0378">Hydrolase</keyword>
<dbReference type="CDD" id="cd06256">
    <property type="entry name" value="M14_ASTE_ASPA-like"/>
    <property type="match status" value="1"/>
</dbReference>
<dbReference type="SUPFAM" id="SSF53187">
    <property type="entry name" value="Zn-dependent exopeptidases"/>
    <property type="match status" value="1"/>
</dbReference>
<feature type="domain" description="Succinylglutamate desuccinylase/Aspartoacylase catalytic" evidence="5">
    <location>
        <begin position="49"/>
        <end position="199"/>
    </location>
</feature>
<organism evidence="6">
    <name type="scientific">hydrothermal vent metagenome</name>
    <dbReference type="NCBI Taxonomy" id="652676"/>
    <lineage>
        <taxon>unclassified sequences</taxon>
        <taxon>metagenomes</taxon>
        <taxon>ecological metagenomes</taxon>
    </lineage>
</organism>
<comment type="cofactor">
    <cofactor evidence="1">
        <name>Zn(2+)</name>
        <dbReference type="ChEBI" id="CHEBI:29105"/>
    </cofactor>
</comment>
<evidence type="ECO:0000259" key="5">
    <source>
        <dbReference type="Pfam" id="PF24827"/>
    </source>
</evidence>
<keyword evidence="4" id="KW-0862">Zinc</keyword>
<gene>
    <name evidence="6" type="ORF">MNBD_GAMMA15-350</name>
</gene>
<dbReference type="GO" id="GO:0016788">
    <property type="term" value="F:hydrolase activity, acting on ester bonds"/>
    <property type="evidence" value="ECO:0007669"/>
    <property type="project" value="InterPro"/>
</dbReference>
<dbReference type="AlphaFoldDB" id="A0A3B0ZB46"/>
<dbReference type="Pfam" id="PF24827">
    <property type="entry name" value="AstE_AspA_cat"/>
    <property type="match status" value="1"/>
</dbReference>